<evidence type="ECO:0000256" key="1">
    <source>
        <dbReference type="ARBA" id="ARBA00007249"/>
    </source>
</evidence>
<dbReference type="SUPFAM" id="SSF52540">
    <property type="entry name" value="P-loop containing nucleoside triphosphate hydrolases"/>
    <property type="match status" value="1"/>
</dbReference>
<dbReference type="InterPro" id="IPR009001">
    <property type="entry name" value="Transl_elong_EF1A/Init_IF2_C"/>
</dbReference>
<evidence type="ECO:0000313" key="7">
    <source>
        <dbReference type="Proteomes" id="UP001174909"/>
    </source>
</evidence>
<evidence type="ECO:0000256" key="2">
    <source>
        <dbReference type="ARBA" id="ARBA00022741"/>
    </source>
</evidence>
<accession>A0AA35WDE7</accession>
<dbReference type="GO" id="GO:0005525">
    <property type="term" value="F:GTP binding"/>
    <property type="evidence" value="ECO:0007669"/>
    <property type="project" value="UniProtKB-KW"/>
</dbReference>
<dbReference type="AlphaFoldDB" id="A0AA35WDE7"/>
<reference evidence="6" key="1">
    <citation type="submission" date="2023-03" db="EMBL/GenBank/DDBJ databases">
        <authorList>
            <person name="Steffen K."/>
            <person name="Cardenas P."/>
        </authorList>
    </citation>
    <scope>NUCLEOTIDE SEQUENCE</scope>
</reference>
<dbReference type="Gene3D" id="2.40.30.10">
    <property type="entry name" value="Translation factors"/>
    <property type="match status" value="1"/>
</dbReference>
<evidence type="ECO:0000313" key="6">
    <source>
        <dbReference type="EMBL" id="CAI8016494.1"/>
    </source>
</evidence>
<feature type="compositionally biased region" description="Basic and acidic residues" evidence="4">
    <location>
        <begin position="1"/>
        <end position="24"/>
    </location>
</feature>
<evidence type="ECO:0000256" key="3">
    <source>
        <dbReference type="ARBA" id="ARBA00023134"/>
    </source>
</evidence>
<evidence type="ECO:0000259" key="5">
    <source>
        <dbReference type="Pfam" id="PF00009"/>
    </source>
</evidence>
<gene>
    <name evidence="6" type="ORF">GBAR_LOCUS10113</name>
</gene>
<dbReference type="InterPro" id="IPR000795">
    <property type="entry name" value="T_Tr_GTP-bd_dom"/>
</dbReference>
<dbReference type="SUPFAM" id="SSF50465">
    <property type="entry name" value="EF-Tu/eEF-1alpha/eIF2-gamma C-terminal domain"/>
    <property type="match status" value="1"/>
</dbReference>
<dbReference type="Proteomes" id="UP001174909">
    <property type="component" value="Unassembled WGS sequence"/>
</dbReference>
<evidence type="ECO:0000256" key="4">
    <source>
        <dbReference type="SAM" id="MobiDB-lite"/>
    </source>
</evidence>
<proteinExistence type="inferred from homology"/>
<dbReference type="GO" id="GO:0003746">
    <property type="term" value="F:translation elongation factor activity"/>
    <property type="evidence" value="ECO:0007669"/>
    <property type="project" value="TreeGrafter"/>
</dbReference>
<dbReference type="Gene3D" id="3.40.50.300">
    <property type="entry name" value="P-loop containing nucleotide triphosphate hydrolases"/>
    <property type="match status" value="1"/>
</dbReference>
<dbReference type="GO" id="GO:0003924">
    <property type="term" value="F:GTPase activity"/>
    <property type="evidence" value="ECO:0007669"/>
    <property type="project" value="InterPro"/>
</dbReference>
<sequence>MAALLDERESRDVNGELELPDKFPPEPQNGATEYKLHLVEPSDARVEHLTTQMKWRVEEGGGEAVYRLGVKDSGEILGLEPQALEKSLQTMTRMADKIGASVKVVRRYRCKGGGREVVEVVVQEGGGSSQCAHYLEPCVAVLGPVEAGKSTLLGVLIDGQLDNGRGQARLNLLRHRHELVSGRTSSISRGFLGFTKAGEVVNYEKCGSIQEICEASAKLVTLIDLAGHRKYLKTTVFGLTAYEPQLAMLVVGTDTQIGKLVKTFCTVILITTTYEPTCDQVCFSIALGMPLFVVVTKVDKSSQEQVTQTTDAIFTNLLSEKGKVPFPVHSTTDVDVAVKNFMEGRVTPVFCISCVTGQNLSLLQRFLCFIPTETKPLSHKLLSQQPAEFHVDELFNVEGVGLVLGGILKRGVVQEGERLLIGPNARGEFSSTMVKSIRYRINRAPCTQIIAGQAATITVSWGGQMLREEGENSFGTVLLSEAALDEAAHSCSEFEVELQLLEASGSSGLRRGFQATVYVASIMQNAVIDNIHDRECLSKGGDKASVRCRFLHHPEFLRVGNRLVMREGPTKATGEVSKLLPLKHTTPTTSHKRYSN</sequence>
<protein>
    <submittedName>
        <fullName evidence="6">GTP-binding protein 2</fullName>
    </submittedName>
</protein>
<comment type="similarity">
    <text evidence="1">Belongs to the TRAFAC class translation factor GTPase superfamily. Classic translation factor GTPase family. EF-Tu/EF-1A subfamily.</text>
</comment>
<dbReference type="InterPro" id="IPR050055">
    <property type="entry name" value="EF-Tu_GTPase"/>
</dbReference>
<dbReference type="InterPro" id="IPR009000">
    <property type="entry name" value="Transl_B-barrel_sf"/>
</dbReference>
<dbReference type="PANTHER" id="PTHR43721:SF3">
    <property type="entry name" value="GTP-BINDING PROTEIN 2"/>
    <property type="match status" value="1"/>
</dbReference>
<keyword evidence="7" id="KW-1185">Reference proteome</keyword>
<dbReference type="PANTHER" id="PTHR43721">
    <property type="entry name" value="ELONGATION FACTOR TU-RELATED"/>
    <property type="match status" value="1"/>
</dbReference>
<feature type="region of interest" description="Disordered" evidence="4">
    <location>
        <begin position="1"/>
        <end position="29"/>
    </location>
</feature>
<feature type="domain" description="Tr-type G" evidence="5">
    <location>
        <begin position="139"/>
        <end position="367"/>
    </location>
</feature>
<keyword evidence="3" id="KW-0342">GTP-binding</keyword>
<dbReference type="SUPFAM" id="SSF50447">
    <property type="entry name" value="Translation proteins"/>
    <property type="match status" value="1"/>
</dbReference>
<dbReference type="Pfam" id="PF00009">
    <property type="entry name" value="GTP_EFTU"/>
    <property type="match status" value="1"/>
</dbReference>
<organism evidence="6 7">
    <name type="scientific">Geodia barretti</name>
    <name type="common">Barrett's horny sponge</name>
    <dbReference type="NCBI Taxonomy" id="519541"/>
    <lineage>
        <taxon>Eukaryota</taxon>
        <taxon>Metazoa</taxon>
        <taxon>Porifera</taxon>
        <taxon>Demospongiae</taxon>
        <taxon>Heteroscleromorpha</taxon>
        <taxon>Tetractinellida</taxon>
        <taxon>Astrophorina</taxon>
        <taxon>Geodiidae</taxon>
        <taxon>Geodia</taxon>
    </lineage>
</organism>
<name>A0AA35WDE7_GEOBA</name>
<dbReference type="EMBL" id="CASHTH010001534">
    <property type="protein sequence ID" value="CAI8016494.1"/>
    <property type="molecule type" value="Genomic_DNA"/>
</dbReference>
<dbReference type="InterPro" id="IPR027417">
    <property type="entry name" value="P-loop_NTPase"/>
</dbReference>
<keyword evidence="2" id="KW-0547">Nucleotide-binding</keyword>
<comment type="caution">
    <text evidence="6">The sequence shown here is derived from an EMBL/GenBank/DDBJ whole genome shotgun (WGS) entry which is preliminary data.</text>
</comment>